<sequence>MELTSDVADLDGTYVLLRIDHEDSGWSDNDVIDVGSAARYESIVEHLNSRSARKNLRDSNLALGADLPRRGRLRLGPDLRNRCQRRSDPTQKRPLLFDRSTPRHVLGNSLLLLRQLARRSLLVLVRGRATGNVFVTLRHVDIGRQYLRRRRRCRYLGASADNAPHHPPGRIRVRLHASGQRLTTFRARSGAANVVLRI</sequence>
<reference evidence="1" key="1">
    <citation type="submission" date="2020-05" db="EMBL/GenBank/DDBJ databases">
        <authorList>
            <person name="Chiriac C."/>
            <person name="Salcher M."/>
            <person name="Ghai R."/>
            <person name="Kavagutti S V."/>
        </authorList>
    </citation>
    <scope>NUCLEOTIDE SEQUENCE</scope>
</reference>
<protein>
    <submittedName>
        <fullName evidence="1">Unannotated protein</fullName>
    </submittedName>
</protein>
<proteinExistence type="predicted"/>
<accession>A0A6J6XLZ2</accession>
<dbReference type="EMBL" id="CAFAAI010000116">
    <property type="protein sequence ID" value="CAB4796624.1"/>
    <property type="molecule type" value="Genomic_DNA"/>
</dbReference>
<organism evidence="1">
    <name type="scientific">freshwater metagenome</name>
    <dbReference type="NCBI Taxonomy" id="449393"/>
    <lineage>
        <taxon>unclassified sequences</taxon>
        <taxon>metagenomes</taxon>
        <taxon>ecological metagenomes</taxon>
    </lineage>
</organism>
<dbReference type="AlphaFoldDB" id="A0A6J6XLZ2"/>
<gene>
    <name evidence="1" type="ORF">UFOPK2992_00773</name>
</gene>
<evidence type="ECO:0000313" key="1">
    <source>
        <dbReference type="EMBL" id="CAB4796624.1"/>
    </source>
</evidence>
<name>A0A6J6XLZ2_9ZZZZ</name>